<sequence length="375" mass="42387">MQRILHVVNIMDRGGVETLLMNIYRQIDRDQIQFDFLTHPYRRDAVQEYENEIRDMGGVVYKAPRFVRDPIQYRRYVCRVFDSRRYQIVHAHSLETSSAVYMKEAKKRKMYLIAHAHSTGDLGGFIRQSVVRLTHRVIRRYPDYFFGCSDEALRYHFGAKIACSSRTNILNNGIDSSKYIVDDRNHNLYKEDIYATNTSPVFGTVGRLSNEKNQLFLLDVFAEILKQEPTSILSIVGKGSLEDALRSKASDLGIASHVRFEGSVSNVPSYLKAFDVFLFPSIYEGLGMAGVEAQAAGLPTLMSTNVPSLAHCTDLAQGLSLSAGPAVWADKAIEMYRDNRGQRKDRTDLVRAAGFDIGEIAQGLCDFYDMHGGVR</sequence>
<dbReference type="SUPFAM" id="SSF53756">
    <property type="entry name" value="UDP-Glycosyltransferase/glycogen phosphorylase"/>
    <property type="match status" value="1"/>
</dbReference>
<comment type="caution">
    <text evidence="5">The sequence shown here is derived from an EMBL/GenBank/DDBJ whole genome shotgun (WGS) entry which is preliminary data.</text>
</comment>
<dbReference type="Pfam" id="PF13439">
    <property type="entry name" value="Glyco_transf_4"/>
    <property type="match status" value="1"/>
</dbReference>
<dbReference type="InterPro" id="IPR001296">
    <property type="entry name" value="Glyco_trans_1"/>
</dbReference>
<dbReference type="EMBL" id="RYVC01000012">
    <property type="protein sequence ID" value="RYQ45967.1"/>
    <property type="molecule type" value="Genomic_DNA"/>
</dbReference>
<dbReference type="GO" id="GO:1901137">
    <property type="term" value="P:carbohydrate derivative biosynthetic process"/>
    <property type="evidence" value="ECO:0007669"/>
    <property type="project" value="UniProtKB-ARBA"/>
</dbReference>
<dbReference type="PANTHER" id="PTHR45947">
    <property type="entry name" value="SULFOQUINOVOSYL TRANSFERASE SQD2"/>
    <property type="match status" value="1"/>
</dbReference>
<evidence type="ECO:0000259" key="3">
    <source>
        <dbReference type="Pfam" id="PF00534"/>
    </source>
</evidence>
<dbReference type="Proteomes" id="UP000292933">
    <property type="component" value="Unassembled WGS sequence"/>
</dbReference>
<evidence type="ECO:0000313" key="6">
    <source>
        <dbReference type="Proteomes" id="UP000292933"/>
    </source>
</evidence>
<dbReference type="Gene3D" id="3.40.50.2000">
    <property type="entry name" value="Glycogen Phosphorylase B"/>
    <property type="match status" value="2"/>
</dbReference>
<proteinExistence type="predicted"/>
<dbReference type="Pfam" id="PF00534">
    <property type="entry name" value="Glycos_transf_1"/>
    <property type="match status" value="1"/>
</dbReference>
<dbReference type="AlphaFoldDB" id="A0A4Q5AGS1"/>
<keyword evidence="2 5" id="KW-0808">Transferase</keyword>
<evidence type="ECO:0000256" key="1">
    <source>
        <dbReference type="ARBA" id="ARBA00022676"/>
    </source>
</evidence>
<dbReference type="InterPro" id="IPR050194">
    <property type="entry name" value="Glycosyltransferase_grp1"/>
</dbReference>
<name>A0A4Q5AGS1_9BIFI</name>
<keyword evidence="1" id="KW-0328">Glycosyltransferase</keyword>
<feature type="domain" description="Glycosyl transferase family 1" evidence="3">
    <location>
        <begin position="197"/>
        <end position="345"/>
    </location>
</feature>
<evidence type="ECO:0000259" key="4">
    <source>
        <dbReference type="Pfam" id="PF13439"/>
    </source>
</evidence>
<dbReference type="InterPro" id="IPR028098">
    <property type="entry name" value="Glyco_trans_4-like_N"/>
</dbReference>
<accession>A0A4Q5AGS1</accession>
<evidence type="ECO:0000256" key="2">
    <source>
        <dbReference type="ARBA" id="ARBA00022679"/>
    </source>
</evidence>
<protein>
    <submittedName>
        <fullName evidence="5">Glycosyl transferase family 1</fullName>
    </submittedName>
</protein>
<gene>
    <name evidence="5" type="ORF">PG1780B_1351</name>
</gene>
<evidence type="ECO:0000313" key="5">
    <source>
        <dbReference type="EMBL" id="RYQ45967.1"/>
    </source>
</evidence>
<feature type="domain" description="Glycosyltransferase subfamily 4-like N-terminal" evidence="4">
    <location>
        <begin position="14"/>
        <end position="177"/>
    </location>
</feature>
<dbReference type="RefSeq" id="WP_242498744.1">
    <property type="nucleotide sequence ID" value="NZ_RYUS01000017.1"/>
</dbReference>
<organism evidence="5 6">
    <name type="scientific">Bifidobacterium pseudolongum subsp. globosum</name>
    <dbReference type="NCBI Taxonomy" id="1690"/>
    <lineage>
        <taxon>Bacteria</taxon>
        <taxon>Bacillati</taxon>
        <taxon>Actinomycetota</taxon>
        <taxon>Actinomycetes</taxon>
        <taxon>Bifidobacteriales</taxon>
        <taxon>Bifidobacteriaceae</taxon>
        <taxon>Bifidobacterium</taxon>
    </lineage>
</organism>
<dbReference type="PANTHER" id="PTHR45947:SF3">
    <property type="entry name" value="SULFOQUINOVOSYL TRANSFERASE SQD2"/>
    <property type="match status" value="1"/>
</dbReference>
<reference evidence="5 6" key="1">
    <citation type="submission" date="2018-12" db="EMBL/GenBank/DDBJ databases">
        <title>Unveiling genomic diversity among members of the Bifidobacterium pseudolongum species, a widely distributed gut commensal of the animal kingdom.</title>
        <authorList>
            <person name="Lugli G.A."/>
            <person name="Duranti S."/>
            <person name="Albert K."/>
            <person name="Mancabelli L."/>
            <person name="Napoli S."/>
            <person name="Viappiani A."/>
            <person name="Anzalone R."/>
            <person name="Longhi G."/>
            <person name="Milani C."/>
            <person name="Turroni F."/>
            <person name="Alessandri G."/>
            <person name="Sela D.A."/>
            <person name="Van Sinderen D."/>
            <person name="Ventura M."/>
        </authorList>
    </citation>
    <scope>NUCLEOTIDE SEQUENCE [LARGE SCALE GENOMIC DNA]</scope>
    <source>
        <strain evidence="5 6">1780B</strain>
    </source>
</reference>
<dbReference type="GO" id="GO:0016757">
    <property type="term" value="F:glycosyltransferase activity"/>
    <property type="evidence" value="ECO:0007669"/>
    <property type="project" value="UniProtKB-KW"/>
</dbReference>